<dbReference type="Proteomes" id="UP000198928">
    <property type="component" value="Unassembled WGS sequence"/>
</dbReference>
<gene>
    <name evidence="1" type="ORF">SAMN05192584_10741</name>
</gene>
<name>A0A1I4AL61_9ACTN</name>
<protein>
    <submittedName>
        <fullName evidence="1">Uncharacterized protein</fullName>
    </submittedName>
</protein>
<proteinExistence type="predicted"/>
<evidence type="ECO:0000313" key="1">
    <source>
        <dbReference type="EMBL" id="SFK57094.1"/>
    </source>
</evidence>
<accession>A0A1I4AL61</accession>
<reference evidence="2" key="1">
    <citation type="submission" date="2016-10" db="EMBL/GenBank/DDBJ databases">
        <authorList>
            <person name="Varghese N."/>
            <person name="Submissions S."/>
        </authorList>
    </citation>
    <scope>NUCLEOTIDE SEQUENCE [LARGE SCALE GENOMIC DNA]</scope>
    <source>
        <strain evidence="2">PL19</strain>
    </source>
</reference>
<evidence type="ECO:0000313" key="2">
    <source>
        <dbReference type="Proteomes" id="UP000198928"/>
    </source>
</evidence>
<organism evidence="1 2">
    <name type="scientific">Streptomyces pini</name>
    <dbReference type="NCBI Taxonomy" id="1520580"/>
    <lineage>
        <taxon>Bacteria</taxon>
        <taxon>Bacillati</taxon>
        <taxon>Actinomycetota</taxon>
        <taxon>Actinomycetes</taxon>
        <taxon>Kitasatosporales</taxon>
        <taxon>Streptomycetaceae</taxon>
        <taxon>Streptomyces</taxon>
    </lineage>
</organism>
<dbReference type="EMBL" id="FOSG01000007">
    <property type="protein sequence ID" value="SFK57094.1"/>
    <property type="molecule type" value="Genomic_DNA"/>
</dbReference>
<dbReference type="AlphaFoldDB" id="A0A1I4AL61"/>
<keyword evidence="2" id="KW-1185">Reference proteome</keyword>
<sequence>MDSARPLTRTQRELQAFRACLDGDLSAPVEH</sequence>